<dbReference type="EMBL" id="QEAP01000358">
    <property type="protein sequence ID" value="TPX68429.1"/>
    <property type="molecule type" value="Genomic_DNA"/>
</dbReference>
<keyword evidence="3" id="KW-0732">Signal</keyword>
<gene>
    <name evidence="5" type="ORF">CcCBS67573_g07205</name>
</gene>
<feature type="compositionally biased region" description="Polar residues" evidence="1">
    <location>
        <begin position="666"/>
        <end position="675"/>
    </location>
</feature>
<feature type="region of interest" description="Disordered" evidence="1">
    <location>
        <begin position="645"/>
        <end position="741"/>
    </location>
</feature>
<sequence>MRLKQTLGVAVVCVLAPLFSQAAPNESKSGSILSVLATLPECSQMSAMFAATKTNTFISGIMPNLTLALNDGNSPPPPYTIIAFTNDASTAATKNNPQAATLISGTPANQASLLTYHILPNVLVDFNAGPVPTFVRTYLSRYGSGFNNLGSGLYQSIKIVTENGNSRFTTGVANGVVQRSIKTDYGIIHVVNEVMLIPSDIVSLYTNLRLTDYLGYVNAGNLSNSLKSLQGITVLIPAQGGIPRFLENNKVSDISSALKASIVQYQIISGIFYSDVIGNGPITNKSPQTTYFNGQEIFAPDSTHFASSSASDAPKLTITTPDILFDSGVIHIVDTILLPPTVPNAQATPSPNALTQIYPPGLSPTDKTPLGNDFPVGAVVGGIVAGVVVIGIAVGLFMVIRRRKMIALLEQEKQQREIQMDEWLGGRRGSGAGDGAEAAAAAARSSRRASRAAHDDDEDEEEEDEEETEDGAMQASYDQIMDYRRALWSSGDDKQKPKGSEQPAEENAEKRMSTASSTSKKQKRVSIVDAKQQTEFLTAGGNNNRRISSAVSLGKDKRKSTASGHSAALSDIIISDTKEAKKEAVRNSWWSNTGVGNNTADPAVLEAQAIREEVRKSWWSGSNEVAEQLATLEAQNKRNSIAGLAALSDKRRSAASNAGERRKSRTGSAFYQSALGTGDQGLEGVTDKRKSWMPNRASALIDSATVDGSSSTDKKSETKGDKEKENSDDADASALAFVVGK</sequence>
<comment type="caution">
    <text evidence="5">The sequence shown here is derived from an EMBL/GenBank/DDBJ whole genome shotgun (WGS) entry which is preliminary data.</text>
</comment>
<feature type="region of interest" description="Disordered" evidence="1">
    <location>
        <begin position="489"/>
        <end position="569"/>
    </location>
</feature>
<organism evidence="5 6">
    <name type="scientific">Chytriomyces confervae</name>
    <dbReference type="NCBI Taxonomy" id="246404"/>
    <lineage>
        <taxon>Eukaryota</taxon>
        <taxon>Fungi</taxon>
        <taxon>Fungi incertae sedis</taxon>
        <taxon>Chytridiomycota</taxon>
        <taxon>Chytridiomycota incertae sedis</taxon>
        <taxon>Chytridiomycetes</taxon>
        <taxon>Chytridiales</taxon>
        <taxon>Chytriomycetaceae</taxon>
        <taxon>Chytriomyces</taxon>
    </lineage>
</organism>
<evidence type="ECO:0000313" key="5">
    <source>
        <dbReference type="EMBL" id="TPX68429.1"/>
    </source>
</evidence>
<dbReference type="GO" id="GO:0005615">
    <property type="term" value="C:extracellular space"/>
    <property type="evidence" value="ECO:0007669"/>
    <property type="project" value="TreeGrafter"/>
</dbReference>
<dbReference type="Pfam" id="PF02469">
    <property type="entry name" value="Fasciclin"/>
    <property type="match status" value="2"/>
</dbReference>
<feature type="signal peptide" evidence="3">
    <location>
        <begin position="1"/>
        <end position="22"/>
    </location>
</feature>
<dbReference type="PANTHER" id="PTHR10900:SF77">
    <property type="entry name" value="FI19380P1"/>
    <property type="match status" value="1"/>
</dbReference>
<keyword evidence="2" id="KW-1133">Transmembrane helix</keyword>
<evidence type="ECO:0000256" key="1">
    <source>
        <dbReference type="SAM" id="MobiDB-lite"/>
    </source>
</evidence>
<feature type="domain" description="FAS1" evidence="4">
    <location>
        <begin position="29"/>
        <end position="195"/>
    </location>
</feature>
<dbReference type="SMART" id="SM00554">
    <property type="entry name" value="FAS1"/>
    <property type="match status" value="2"/>
</dbReference>
<proteinExistence type="predicted"/>
<dbReference type="InterPro" id="IPR036378">
    <property type="entry name" value="FAS1_dom_sf"/>
</dbReference>
<dbReference type="Gene3D" id="2.30.180.10">
    <property type="entry name" value="FAS1 domain"/>
    <property type="match status" value="2"/>
</dbReference>
<evidence type="ECO:0000259" key="4">
    <source>
        <dbReference type="PROSITE" id="PS50213"/>
    </source>
</evidence>
<feature type="compositionally biased region" description="Low complexity" evidence="1">
    <location>
        <begin position="435"/>
        <end position="444"/>
    </location>
</feature>
<feature type="compositionally biased region" description="Acidic residues" evidence="1">
    <location>
        <begin position="455"/>
        <end position="470"/>
    </location>
</feature>
<reference evidence="5 6" key="1">
    <citation type="journal article" date="2019" name="Sci. Rep.">
        <title>Comparative genomics of chytrid fungi reveal insights into the obligate biotrophic and pathogenic lifestyle of Synchytrium endobioticum.</title>
        <authorList>
            <person name="van de Vossenberg B.T.L.H."/>
            <person name="Warris S."/>
            <person name="Nguyen H.D.T."/>
            <person name="van Gent-Pelzer M.P.E."/>
            <person name="Joly D.L."/>
            <person name="van de Geest H.C."/>
            <person name="Bonants P.J.M."/>
            <person name="Smith D.S."/>
            <person name="Levesque C.A."/>
            <person name="van der Lee T.A.J."/>
        </authorList>
    </citation>
    <scope>NUCLEOTIDE SEQUENCE [LARGE SCALE GENOMIC DNA]</scope>
    <source>
        <strain evidence="5 6">CBS 675.73</strain>
    </source>
</reference>
<feature type="domain" description="FAS1" evidence="4">
    <location>
        <begin position="197"/>
        <end position="337"/>
    </location>
</feature>
<name>A0A507EWJ8_9FUNG</name>
<dbReference type="PANTHER" id="PTHR10900">
    <property type="entry name" value="PERIOSTIN-RELATED"/>
    <property type="match status" value="1"/>
</dbReference>
<dbReference type="InterPro" id="IPR000782">
    <property type="entry name" value="FAS1_domain"/>
</dbReference>
<feature type="compositionally biased region" description="Polar residues" evidence="1">
    <location>
        <begin position="531"/>
        <end position="551"/>
    </location>
</feature>
<feature type="transmembrane region" description="Helical" evidence="2">
    <location>
        <begin position="374"/>
        <end position="400"/>
    </location>
</feature>
<dbReference type="Proteomes" id="UP000320333">
    <property type="component" value="Unassembled WGS sequence"/>
</dbReference>
<dbReference type="OrthoDB" id="275177at2759"/>
<feature type="compositionally biased region" description="Basic and acidic residues" evidence="1">
    <location>
        <begin position="489"/>
        <end position="499"/>
    </location>
</feature>
<evidence type="ECO:0000256" key="3">
    <source>
        <dbReference type="SAM" id="SignalP"/>
    </source>
</evidence>
<dbReference type="PROSITE" id="PS50213">
    <property type="entry name" value="FAS1"/>
    <property type="match status" value="2"/>
</dbReference>
<keyword evidence="2" id="KW-0472">Membrane</keyword>
<evidence type="ECO:0000313" key="6">
    <source>
        <dbReference type="Proteomes" id="UP000320333"/>
    </source>
</evidence>
<dbReference type="SUPFAM" id="SSF82153">
    <property type="entry name" value="FAS1 domain"/>
    <property type="match status" value="2"/>
</dbReference>
<keyword evidence="2" id="KW-0812">Transmembrane</keyword>
<keyword evidence="6" id="KW-1185">Reference proteome</keyword>
<feature type="compositionally biased region" description="Basic and acidic residues" evidence="1">
    <location>
        <begin position="712"/>
        <end position="727"/>
    </location>
</feature>
<dbReference type="AlphaFoldDB" id="A0A507EWJ8"/>
<dbReference type="STRING" id="246404.A0A507EWJ8"/>
<accession>A0A507EWJ8</accession>
<evidence type="ECO:0000256" key="2">
    <source>
        <dbReference type="SAM" id="Phobius"/>
    </source>
</evidence>
<feature type="region of interest" description="Disordered" evidence="1">
    <location>
        <begin position="420"/>
        <end position="476"/>
    </location>
</feature>
<protein>
    <recommendedName>
        <fullName evidence="4">FAS1 domain-containing protein</fullName>
    </recommendedName>
</protein>
<dbReference type="InterPro" id="IPR050904">
    <property type="entry name" value="Adhesion/Biosynth-related"/>
</dbReference>
<feature type="chain" id="PRO_5021320408" description="FAS1 domain-containing protein" evidence="3">
    <location>
        <begin position="23"/>
        <end position="741"/>
    </location>
</feature>